<dbReference type="Pfam" id="PF02575">
    <property type="entry name" value="YbaB_DNA_bd"/>
    <property type="match status" value="1"/>
</dbReference>
<dbReference type="PANTHER" id="PTHR33449">
    <property type="entry name" value="NUCLEOID-ASSOCIATED PROTEIN YBAB"/>
    <property type="match status" value="1"/>
</dbReference>
<reference evidence="3 4" key="1">
    <citation type="submission" date="2020-08" db="EMBL/GenBank/DDBJ databases">
        <title>Genomic Encyclopedia of Type Strains, Phase IV (KMG-IV): sequencing the most valuable type-strain genomes for metagenomic binning, comparative biology and taxonomic classification.</title>
        <authorList>
            <person name="Goeker M."/>
        </authorList>
    </citation>
    <scope>NUCLEOTIDE SEQUENCE [LARGE SCALE GENOMIC DNA]</scope>
    <source>
        <strain evidence="3 4">DSM 2461</strain>
    </source>
</reference>
<protein>
    <recommendedName>
        <fullName evidence="2">Nucleoid-associated protein HNR50_004015</fullName>
    </recommendedName>
</protein>
<dbReference type="EMBL" id="JACHGJ010000011">
    <property type="protein sequence ID" value="MBB6482322.1"/>
    <property type="molecule type" value="Genomic_DNA"/>
</dbReference>
<dbReference type="SUPFAM" id="SSF82607">
    <property type="entry name" value="YbaB-like"/>
    <property type="match status" value="1"/>
</dbReference>
<comment type="function">
    <text evidence="2">Binds to DNA and alters its conformation. May be involved in regulation of gene expression, nucleoid organization and DNA protection.</text>
</comment>
<dbReference type="GO" id="GO:0043590">
    <property type="term" value="C:bacterial nucleoid"/>
    <property type="evidence" value="ECO:0007669"/>
    <property type="project" value="UniProtKB-UniRule"/>
</dbReference>
<dbReference type="Gene3D" id="3.30.1310.10">
    <property type="entry name" value="Nucleoid-associated protein YbaB-like domain"/>
    <property type="match status" value="1"/>
</dbReference>
<dbReference type="NCBIfam" id="TIGR00103">
    <property type="entry name" value="DNA_YbaB_EbfC"/>
    <property type="match status" value="1"/>
</dbReference>
<dbReference type="AlphaFoldDB" id="A0A841RJ48"/>
<dbReference type="GO" id="GO:0003677">
    <property type="term" value="F:DNA binding"/>
    <property type="evidence" value="ECO:0007669"/>
    <property type="project" value="UniProtKB-UniRule"/>
</dbReference>
<comment type="similarity">
    <text evidence="2">Belongs to the YbaB/EbfC family.</text>
</comment>
<comment type="subcellular location">
    <subcellularLocation>
        <location evidence="2">Cytoplasm</location>
        <location evidence="2">Nucleoid</location>
    </subcellularLocation>
</comment>
<evidence type="ECO:0000256" key="2">
    <source>
        <dbReference type="HAMAP-Rule" id="MF_00274"/>
    </source>
</evidence>
<comment type="caution">
    <text evidence="3">The sequence shown here is derived from an EMBL/GenBank/DDBJ whole genome shotgun (WGS) entry which is preliminary data.</text>
</comment>
<sequence length="104" mass="11345">MNFNPMDFMKNLQDVQSKMGDMQEKLKNITASGNAGGNLVEVVINGQMEVQSVKLDPLCVDPRDITMLEDLIKSAFVAASINIKEKIKTEMAGDLNIPPGMAGF</sequence>
<keyword evidence="4" id="KW-1185">Reference proteome</keyword>
<evidence type="ECO:0000313" key="4">
    <source>
        <dbReference type="Proteomes" id="UP000587760"/>
    </source>
</evidence>
<dbReference type="RefSeq" id="WP_184748559.1">
    <property type="nucleotide sequence ID" value="NZ_JACHGJ010000011.1"/>
</dbReference>
<dbReference type="GO" id="GO:0005829">
    <property type="term" value="C:cytosol"/>
    <property type="evidence" value="ECO:0007669"/>
    <property type="project" value="TreeGrafter"/>
</dbReference>
<keyword evidence="1 2" id="KW-0238">DNA-binding</keyword>
<proteinExistence type="inferred from homology"/>
<comment type="subunit">
    <text evidence="2">Homodimer.</text>
</comment>
<organism evidence="3 4">
    <name type="scientific">Spirochaeta isovalerica</name>
    <dbReference type="NCBI Taxonomy" id="150"/>
    <lineage>
        <taxon>Bacteria</taxon>
        <taxon>Pseudomonadati</taxon>
        <taxon>Spirochaetota</taxon>
        <taxon>Spirochaetia</taxon>
        <taxon>Spirochaetales</taxon>
        <taxon>Spirochaetaceae</taxon>
        <taxon>Spirochaeta</taxon>
    </lineage>
</organism>
<dbReference type="PIRSF" id="PIRSF004555">
    <property type="entry name" value="UCP004555"/>
    <property type="match status" value="1"/>
</dbReference>
<dbReference type="PANTHER" id="PTHR33449:SF1">
    <property type="entry name" value="NUCLEOID-ASSOCIATED PROTEIN YBAB"/>
    <property type="match status" value="1"/>
</dbReference>
<evidence type="ECO:0000256" key="1">
    <source>
        <dbReference type="ARBA" id="ARBA00023125"/>
    </source>
</evidence>
<dbReference type="Proteomes" id="UP000587760">
    <property type="component" value="Unassembled WGS sequence"/>
</dbReference>
<dbReference type="InterPro" id="IPR004401">
    <property type="entry name" value="YbaB/EbfC"/>
</dbReference>
<accession>A0A841RJ48</accession>
<gene>
    <name evidence="3" type="ORF">HNR50_004015</name>
</gene>
<dbReference type="HAMAP" id="MF_00274">
    <property type="entry name" value="DNA_YbaB_EbfC"/>
    <property type="match status" value="1"/>
</dbReference>
<evidence type="ECO:0000313" key="3">
    <source>
        <dbReference type="EMBL" id="MBB6482322.1"/>
    </source>
</evidence>
<name>A0A841RJ48_9SPIO</name>
<dbReference type="InterPro" id="IPR036894">
    <property type="entry name" value="YbaB-like_sf"/>
</dbReference>
<keyword evidence="2" id="KW-0963">Cytoplasm</keyword>